<protein>
    <submittedName>
        <fullName evidence="1">Uncharacterized protein</fullName>
    </submittedName>
</protein>
<comment type="caution">
    <text evidence="1">The sequence shown here is derived from an EMBL/GenBank/DDBJ whole genome shotgun (WGS) entry which is preliminary data.</text>
</comment>
<organism evidence="1">
    <name type="scientific">uncultured bacterium</name>
    <name type="common">gcode 4</name>
    <dbReference type="NCBI Taxonomy" id="1234023"/>
    <lineage>
        <taxon>Bacteria</taxon>
        <taxon>environmental samples</taxon>
    </lineage>
</organism>
<sequence>MDNHWIALYLSGQYPGKYIIPNKLDIVFKIRQKDPSNFGDTILALLHGKSDVEYFKTLLDYYLSYHGEDELKELIEGLWIPESIKIKGKREDFFESRIKNEDKKTIGFITPFDAGKDYIELKKFIQQTLHEIGFGNWKIEESSFDIWWEKETLWESVEEFLNKYPLYIANFRDQNLNVALEVGYLQAKNIPFIQIKNEWEKVSDLDWFIYVGSKDSRNKPWMPSEKATTTHEGNQNKFKENLIIQLKRYLK</sequence>
<proteinExistence type="predicted"/>
<accession>K1ZJ32</accession>
<dbReference type="EMBL" id="AMFJ01028863">
    <property type="protein sequence ID" value="EKD44433.1"/>
    <property type="molecule type" value="Genomic_DNA"/>
</dbReference>
<name>K1ZJ32_9BACT</name>
<dbReference type="AlphaFoldDB" id="K1ZJ32"/>
<gene>
    <name evidence="1" type="ORF">ACD_71C00132G0005</name>
</gene>
<reference evidence="1" key="1">
    <citation type="journal article" date="2012" name="Science">
        <title>Fermentation, hydrogen, and sulfur metabolism in multiple uncultivated bacterial phyla.</title>
        <authorList>
            <person name="Wrighton K.C."/>
            <person name="Thomas B.C."/>
            <person name="Sharon I."/>
            <person name="Miller C.S."/>
            <person name="Castelle C.J."/>
            <person name="VerBerkmoes N.C."/>
            <person name="Wilkins M.J."/>
            <person name="Hettich R.L."/>
            <person name="Lipton M.S."/>
            <person name="Williams K.H."/>
            <person name="Long P.E."/>
            <person name="Banfield J.F."/>
        </authorList>
    </citation>
    <scope>NUCLEOTIDE SEQUENCE [LARGE SCALE GENOMIC DNA]</scope>
</reference>
<evidence type="ECO:0000313" key="1">
    <source>
        <dbReference type="EMBL" id="EKD44433.1"/>
    </source>
</evidence>